<dbReference type="VEuPathDB" id="FungiDB:MYCFIDRAFT_171446"/>
<organism evidence="1 2">
    <name type="scientific">Pseudocercospora fijiensis (strain CIRAD86)</name>
    <name type="common">Black leaf streak disease fungus</name>
    <name type="synonym">Mycosphaerella fijiensis</name>
    <dbReference type="NCBI Taxonomy" id="383855"/>
    <lineage>
        <taxon>Eukaryota</taxon>
        <taxon>Fungi</taxon>
        <taxon>Dikarya</taxon>
        <taxon>Ascomycota</taxon>
        <taxon>Pezizomycotina</taxon>
        <taxon>Dothideomycetes</taxon>
        <taxon>Dothideomycetidae</taxon>
        <taxon>Mycosphaerellales</taxon>
        <taxon>Mycosphaerellaceae</taxon>
        <taxon>Pseudocercospora</taxon>
    </lineage>
</organism>
<proteinExistence type="predicted"/>
<dbReference type="GeneID" id="19332631"/>
<sequence>MLSSQLKSTFLPNFSIYMAGLVQPRGSTRLGFFLFAAFDLATIRRSIDRVHRCVDRRHMICIVQKLWLRGSPTLPKSLGE</sequence>
<accession>M3ALR0</accession>
<name>M3ALR0_PSEFD</name>
<dbReference type="RefSeq" id="XP_007923113.1">
    <property type="nucleotide sequence ID" value="XM_007924922.1"/>
</dbReference>
<dbReference type="AlphaFoldDB" id="M3ALR0"/>
<evidence type="ECO:0000313" key="1">
    <source>
        <dbReference type="EMBL" id="EME85531.1"/>
    </source>
</evidence>
<dbReference type="Proteomes" id="UP000016932">
    <property type="component" value="Unassembled WGS sequence"/>
</dbReference>
<evidence type="ECO:0000313" key="2">
    <source>
        <dbReference type="Proteomes" id="UP000016932"/>
    </source>
</evidence>
<dbReference type="KEGG" id="pfj:MYCFIDRAFT_171446"/>
<reference evidence="1 2" key="1">
    <citation type="journal article" date="2012" name="PLoS Pathog.">
        <title>Diverse lifestyles and strategies of plant pathogenesis encoded in the genomes of eighteen Dothideomycetes fungi.</title>
        <authorList>
            <person name="Ohm R.A."/>
            <person name="Feau N."/>
            <person name="Henrissat B."/>
            <person name="Schoch C.L."/>
            <person name="Horwitz B.A."/>
            <person name="Barry K.W."/>
            <person name="Condon B.J."/>
            <person name="Copeland A.C."/>
            <person name="Dhillon B."/>
            <person name="Glaser F."/>
            <person name="Hesse C.N."/>
            <person name="Kosti I."/>
            <person name="LaButti K."/>
            <person name="Lindquist E.A."/>
            <person name="Lucas S."/>
            <person name="Salamov A.A."/>
            <person name="Bradshaw R.E."/>
            <person name="Ciuffetti L."/>
            <person name="Hamelin R.C."/>
            <person name="Kema G.H.J."/>
            <person name="Lawrence C."/>
            <person name="Scott J.A."/>
            <person name="Spatafora J.W."/>
            <person name="Turgeon B.G."/>
            <person name="de Wit P.J.G.M."/>
            <person name="Zhong S."/>
            <person name="Goodwin S.B."/>
            <person name="Grigoriev I.V."/>
        </authorList>
    </citation>
    <scope>NUCLEOTIDE SEQUENCE [LARGE SCALE GENOMIC DNA]</scope>
    <source>
        <strain evidence="1 2">CIRAD86</strain>
    </source>
</reference>
<keyword evidence="2" id="KW-1185">Reference proteome</keyword>
<dbReference type="HOGENOM" id="CLU_2590760_0_0_1"/>
<gene>
    <name evidence="1" type="ORF">MYCFIDRAFT_171446</name>
</gene>
<protein>
    <submittedName>
        <fullName evidence="1">Uncharacterized protein</fullName>
    </submittedName>
</protein>
<dbReference type="EMBL" id="KB446556">
    <property type="protein sequence ID" value="EME85531.1"/>
    <property type="molecule type" value="Genomic_DNA"/>
</dbReference>